<feature type="compositionally biased region" description="Low complexity" evidence="6">
    <location>
        <begin position="265"/>
        <end position="283"/>
    </location>
</feature>
<feature type="domain" description="TERF2-interacting telomeric protein 1 Myb" evidence="7">
    <location>
        <begin position="134"/>
        <end position="182"/>
    </location>
</feature>
<dbReference type="GO" id="GO:0042162">
    <property type="term" value="F:telomeric DNA binding"/>
    <property type="evidence" value="ECO:0007669"/>
    <property type="project" value="TreeGrafter"/>
</dbReference>
<reference evidence="8" key="2">
    <citation type="submission" date="2023-04" db="EMBL/GenBank/DDBJ databases">
        <authorList>
            <person name="Bu L."/>
            <person name="Lu L."/>
            <person name="Laidemitt M.R."/>
            <person name="Zhang S.M."/>
            <person name="Mutuku M."/>
            <person name="Mkoji G."/>
            <person name="Steinauer M."/>
            <person name="Loker E.S."/>
        </authorList>
    </citation>
    <scope>NUCLEOTIDE SEQUENCE</scope>
    <source>
        <strain evidence="8">KasaAsao</strain>
        <tissue evidence="8">Whole Snail</tissue>
    </source>
</reference>
<keyword evidence="9" id="KW-1185">Reference proteome</keyword>
<feature type="region of interest" description="Disordered" evidence="6">
    <location>
        <begin position="456"/>
        <end position="498"/>
    </location>
</feature>
<accession>A0AAD8BXW4</accession>
<keyword evidence="4 5" id="KW-0539">Nucleus</keyword>
<dbReference type="PANTHER" id="PTHR16466:SF6">
    <property type="entry name" value="TELOMERIC REPEAT-BINDING FACTOR 2-INTERACTING PROTEIN 1"/>
    <property type="match status" value="1"/>
</dbReference>
<evidence type="ECO:0000256" key="6">
    <source>
        <dbReference type="SAM" id="MobiDB-lite"/>
    </source>
</evidence>
<comment type="subunit">
    <text evidence="5">Homodimer.</text>
</comment>
<evidence type="ECO:0000256" key="4">
    <source>
        <dbReference type="ARBA" id="ARBA00023242"/>
    </source>
</evidence>
<evidence type="ECO:0000259" key="7">
    <source>
        <dbReference type="Pfam" id="PF08914"/>
    </source>
</evidence>
<feature type="region of interest" description="Disordered" evidence="6">
    <location>
        <begin position="240"/>
        <end position="283"/>
    </location>
</feature>
<sequence>MLNFNFSVILFRNYEDFSPKIFFVKTQDDELSSLIEKGGGYITDNASEADVLLCETRTDPLINNGYLPFSFITDCIVKNRFIHTDNYRQVLGLNPSASKDINVSDNTGDENVLGPVESTRVKLSKDDFTGRKKYTLSDDLNIIKYLINNDVYTKTGGNVVWKQMESLQVTQHTYQSMKARFKLILNHIDNYDIPDDWKAKLNGLEGVKSKKCETSGESSDEDPLFDVIDKWNHKEADLKNKTKKRKMSESSVDVQVESSDDDLASFTGSESSTGGSSTDSVSSLRLSMDGEIQQDVLPSFGSISPVSVLPGSQDKHDYDSMSDESISPVITQAQRKKSGLILPIKMPDGHHGDQQRESSSSETISHVKLLEGQPEAQEGGTCSPILDYISEGLCPCRPTLHTQDKSQVSEANVTLQLVDNESPQFEIDELSQLAAVVTDEVSQDVNQSPELIAKELSHSESDKSTQSEIDENSQIASKEPSERDKTSQVAVDDSSQSETEVSLHEIDEVLPQIDVNSSDLVADEATLLRRVEFLTKHLRLTRLEALYLLKAFHGDFIAALAYLNDP</sequence>
<reference evidence="8" key="1">
    <citation type="journal article" date="2023" name="PLoS Negl. Trop. Dis.">
        <title>A genome sequence for Biomphalaria pfeifferi, the major vector snail for the human-infecting parasite Schistosoma mansoni.</title>
        <authorList>
            <person name="Bu L."/>
            <person name="Lu L."/>
            <person name="Laidemitt M.R."/>
            <person name="Zhang S.M."/>
            <person name="Mutuku M."/>
            <person name="Mkoji G."/>
            <person name="Steinauer M."/>
            <person name="Loker E.S."/>
        </authorList>
    </citation>
    <scope>NUCLEOTIDE SEQUENCE</scope>
    <source>
        <strain evidence="8">KasaAsao</strain>
    </source>
</reference>
<comment type="function">
    <text evidence="5">Acts both as a regulator of telomere function and as a transcription regulator. Involved in the regulation of telomere length and protection as a component of the shelterin complex (telosome). Does not bind DNA directly: recruited to telomeric double-stranded 5'-TTAGGG-3' repeats via its interaction with terf2. Independently of its function in telomeres, also acts as a transcription regulator: recruited to extratelomeric 5'-TTAGGG-3' sites via its association with terf2 or other factors, and regulates gene expression.</text>
</comment>
<dbReference type="Gene3D" id="1.10.10.60">
    <property type="entry name" value="Homeodomain-like"/>
    <property type="match status" value="1"/>
</dbReference>
<keyword evidence="2 5" id="KW-0158">Chromosome</keyword>
<dbReference type="Gene3D" id="3.40.50.10190">
    <property type="entry name" value="BRCT domain"/>
    <property type="match status" value="1"/>
</dbReference>
<dbReference type="GO" id="GO:0070187">
    <property type="term" value="C:shelterin complex"/>
    <property type="evidence" value="ECO:0007669"/>
    <property type="project" value="TreeGrafter"/>
</dbReference>
<evidence type="ECO:0000256" key="3">
    <source>
        <dbReference type="ARBA" id="ARBA00022895"/>
    </source>
</evidence>
<gene>
    <name evidence="8" type="ORF">Bpfe_007870</name>
</gene>
<organism evidence="8 9">
    <name type="scientific">Biomphalaria pfeifferi</name>
    <name type="common">Bloodfluke planorb</name>
    <name type="synonym">Freshwater snail</name>
    <dbReference type="NCBI Taxonomy" id="112525"/>
    <lineage>
        <taxon>Eukaryota</taxon>
        <taxon>Metazoa</taxon>
        <taxon>Spiralia</taxon>
        <taxon>Lophotrochozoa</taxon>
        <taxon>Mollusca</taxon>
        <taxon>Gastropoda</taxon>
        <taxon>Heterobranchia</taxon>
        <taxon>Euthyneura</taxon>
        <taxon>Panpulmonata</taxon>
        <taxon>Hygrophila</taxon>
        <taxon>Lymnaeoidea</taxon>
        <taxon>Planorbidae</taxon>
        <taxon>Biomphalaria</taxon>
    </lineage>
</organism>
<dbReference type="GO" id="GO:0010833">
    <property type="term" value="P:telomere maintenance via telomere lengthening"/>
    <property type="evidence" value="ECO:0007669"/>
    <property type="project" value="UniProtKB-UniRule"/>
</dbReference>
<dbReference type="InterPro" id="IPR015010">
    <property type="entry name" value="TERF2IP_Myb"/>
</dbReference>
<protein>
    <recommendedName>
        <fullName evidence="5">Telomeric repeat-binding factor 2-interacting protein 1</fullName>
        <shortName evidence="5">TERF2-interacting telomeric protein 1</shortName>
    </recommendedName>
    <alternativeName>
        <fullName evidence="5">Repressor/activator protein 1 homolog</fullName>
    </alternativeName>
</protein>
<comment type="caution">
    <text evidence="8">The sequence shown here is derived from an EMBL/GenBank/DDBJ whole genome shotgun (WGS) entry which is preliminary data.</text>
</comment>
<evidence type="ECO:0000313" key="9">
    <source>
        <dbReference type="Proteomes" id="UP001233172"/>
    </source>
</evidence>
<dbReference type="SUPFAM" id="SSF46689">
    <property type="entry name" value="Homeodomain-like"/>
    <property type="match status" value="1"/>
</dbReference>
<dbReference type="CDD" id="cd11655">
    <property type="entry name" value="rap1_myb-like"/>
    <property type="match status" value="1"/>
</dbReference>
<dbReference type="GO" id="GO:0031848">
    <property type="term" value="P:protection from non-homologous end joining at telomere"/>
    <property type="evidence" value="ECO:0007669"/>
    <property type="project" value="TreeGrafter"/>
</dbReference>
<dbReference type="Proteomes" id="UP001233172">
    <property type="component" value="Unassembled WGS sequence"/>
</dbReference>
<dbReference type="GO" id="GO:0006355">
    <property type="term" value="P:regulation of DNA-templated transcription"/>
    <property type="evidence" value="ECO:0007669"/>
    <property type="project" value="UniProtKB-UniRule"/>
</dbReference>
<evidence type="ECO:0000256" key="5">
    <source>
        <dbReference type="RuleBase" id="RU367107"/>
    </source>
</evidence>
<dbReference type="InterPro" id="IPR039595">
    <property type="entry name" value="TE2IP/Rap1"/>
</dbReference>
<keyword evidence="5" id="KW-0010">Activator</keyword>
<dbReference type="PANTHER" id="PTHR16466">
    <property type="entry name" value="TELOMERE REPEAT-BINDING FACTOR 2-INTERACTING PROTEIN 1"/>
    <property type="match status" value="1"/>
</dbReference>
<keyword evidence="5" id="KW-0804">Transcription</keyword>
<feature type="compositionally biased region" description="Basic and acidic residues" evidence="6">
    <location>
        <begin position="456"/>
        <end position="465"/>
    </location>
</feature>
<feature type="compositionally biased region" description="Polar residues" evidence="6">
    <location>
        <begin position="487"/>
        <end position="498"/>
    </location>
</feature>
<name>A0AAD8BXW4_BIOPF</name>
<dbReference type="Pfam" id="PF08914">
    <property type="entry name" value="Myb_Rap1"/>
    <property type="match status" value="1"/>
</dbReference>
<dbReference type="EMBL" id="JASAOG010000024">
    <property type="protein sequence ID" value="KAK0062665.1"/>
    <property type="molecule type" value="Genomic_DNA"/>
</dbReference>
<dbReference type="InterPro" id="IPR036420">
    <property type="entry name" value="BRCT_dom_sf"/>
</dbReference>
<evidence type="ECO:0000256" key="1">
    <source>
        <dbReference type="ARBA" id="ARBA00010467"/>
    </source>
</evidence>
<keyword evidence="3 5" id="KW-0779">Telomere</keyword>
<proteinExistence type="inferred from homology"/>
<comment type="similarity">
    <text evidence="1 5">Belongs to the RAP1 family.</text>
</comment>
<comment type="subcellular location">
    <subcellularLocation>
        <location evidence="5">Nucleus</location>
    </subcellularLocation>
    <subcellularLocation>
        <location evidence="5">Chromosome</location>
        <location evidence="5">Telomere</location>
    </subcellularLocation>
</comment>
<evidence type="ECO:0000313" key="8">
    <source>
        <dbReference type="EMBL" id="KAK0062665.1"/>
    </source>
</evidence>
<evidence type="ECO:0000256" key="2">
    <source>
        <dbReference type="ARBA" id="ARBA00022454"/>
    </source>
</evidence>
<keyword evidence="5" id="KW-0805">Transcription regulation</keyword>
<feature type="compositionally biased region" description="Polar residues" evidence="6">
    <location>
        <begin position="466"/>
        <end position="476"/>
    </location>
</feature>
<dbReference type="AlphaFoldDB" id="A0AAD8BXW4"/>
<dbReference type="InterPro" id="IPR009057">
    <property type="entry name" value="Homeodomain-like_sf"/>
</dbReference>